<dbReference type="SUPFAM" id="SSF82185">
    <property type="entry name" value="Histone H3 K4-specific methyltransferase SET7/9 N-terminal domain"/>
    <property type="match status" value="1"/>
</dbReference>
<dbReference type="InterPro" id="IPR003409">
    <property type="entry name" value="MORN"/>
</dbReference>
<evidence type="ECO:0000313" key="3">
    <source>
        <dbReference type="EMBL" id="CAE0648722.1"/>
    </source>
</evidence>
<gene>
    <name evidence="3" type="ORF">LGLO00237_LOCUS3216</name>
</gene>
<accession>A0A7S3YDZ5</accession>
<reference evidence="3" key="1">
    <citation type="submission" date="2021-01" db="EMBL/GenBank/DDBJ databases">
        <authorList>
            <person name="Corre E."/>
            <person name="Pelletier E."/>
            <person name="Niang G."/>
            <person name="Scheremetjew M."/>
            <person name="Finn R."/>
            <person name="Kale V."/>
            <person name="Holt S."/>
            <person name="Cochrane G."/>
            <person name="Meng A."/>
            <person name="Brown T."/>
            <person name="Cohen L."/>
        </authorList>
    </citation>
    <scope>NUCLEOTIDE SEQUENCE</scope>
    <source>
        <strain evidence="3">CCCM811</strain>
    </source>
</reference>
<name>A0A7S3YDZ5_9EUKA</name>
<organism evidence="3">
    <name type="scientific">Lotharella globosa</name>
    <dbReference type="NCBI Taxonomy" id="91324"/>
    <lineage>
        <taxon>Eukaryota</taxon>
        <taxon>Sar</taxon>
        <taxon>Rhizaria</taxon>
        <taxon>Cercozoa</taxon>
        <taxon>Chlorarachniophyceae</taxon>
        <taxon>Lotharella</taxon>
    </lineage>
</organism>
<dbReference type="Gene3D" id="2.20.110.10">
    <property type="entry name" value="Histone H3 K4-specific methyltransferase SET7/9 N-terminal domain"/>
    <property type="match status" value="2"/>
</dbReference>
<dbReference type="PANTHER" id="PTHR43215">
    <property type="entry name" value="RADIAL SPOKE HEAD 1 HOMOLOG"/>
    <property type="match status" value="1"/>
</dbReference>
<sequence length="221" mass="24894">MMPGEWKHDLRDGVGTFTFVKPLDDNPLVSQWAGSYEGEWKANKKHGKGVFKYPNGDKYEGQWRNDQKTGQGVYTFKNGDKYEGKFANNMFHGEGVMICANGTIVKGTWDKDKLHGKVRTMLENGEEVEEIYNRGERKGRRVVDGTERPSAADSMDDLIKETDSGDDKKSKTSLETEVERKQGKKAVEQKTATYAKAAPSRKGKNDDEEFLNPSEMLDVGL</sequence>
<evidence type="ECO:0008006" key="4">
    <source>
        <dbReference type="Google" id="ProtNLM"/>
    </source>
</evidence>
<keyword evidence="1" id="KW-0677">Repeat</keyword>
<dbReference type="Pfam" id="PF02493">
    <property type="entry name" value="MORN"/>
    <property type="match status" value="4"/>
</dbReference>
<proteinExistence type="predicted"/>
<feature type="region of interest" description="Disordered" evidence="2">
    <location>
        <begin position="139"/>
        <end position="221"/>
    </location>
</feature>
<dbReference type="PANTHER" id="PTHR43215:SF14">
    <property type="entry name" value="RADIAL SPOKE HEAD 1 HOMOLOG"/>
    <property type="match status" value="1"/>
</dbReference>
<evidence type="ECO:0000256" key="1">
    <source>
        <dbReference type="ARBA" id="ARBA00022737"/>
    </source>
</evidence>
<dbReference type="SMART" id="SM00698">
    <property type="entry name" value="MORN"/>
    <property type="match status" value="4"/>
</dbReference>
<protein>
    <recommendedName>
        <fullName evidence="4">MORN repeat-containing protein 5</fullName>
    </recommendedName>
</protein>
<feature type="compositionally biased region" description="Basic and acidic residues" evidence="2">
    <location>
        <begin position="157"/>
        <end position="188"/>
    </location>
</feature>
<dbReference type="EMBL" id="HBIV01004585">
    <property type="protein sequence ID" value="CAE0648722.1"/>
    <property type="molecule type" value="Transcribed_RNA"/>
</dbReference>
<evidence type="ECO:0000256" key="2">
    <source>
        <dbReference type="SAM" id="MobiDB-lite"/>
    </source>
</evidence>
<dbReference type="AlphaFoldDB" id="A0A7S3YDZ5"/>